<comment type="caution">
    <text evidence="2">The sequence shown here is derived from an EMBL/GenBank/DDBJ whole genome shotgun (WGS) entry which is preliminary data.</text>
</comment>
<dbReference type="AlphaFoldDB" id="A0A0F9RVU2"/>
<proteinExistence type="predicted"/>
<evidence type="ECO:0000256" key="1">
    <source>
        <dbReference type="SAM" id="MobiDB-lite"/>
    </source>
</evidence>
<protein>
    <submittedName>
        <fullName evidence="2">Uncharacterized protein</fullName>
    </submittedName>
</protein>
<accession>A0A0F9RVU2</accession>
<name>A0A0F9RVU2_9ZZZZ</name>
<feature type="region of interest" description="Disordered" evidence="1">
    <location>
        <begin position="26"/>
        <end position="51"/>
    </location>
</feature>
<gene>
    <name evidence="2" type="ORF">LCGC14_0926990</name>
</gene>
<dbReference type="EMBL" id="LAZR01003161">
    <property type="protein sequence ID" value="KKN21268.1"/>
    <property type="molecule type" value="Genomic_DNA"/>
</dbReference>
<reference evidence="2" key="1">
    <citation type="journal article" date="2015" name="Nature">
        <title>Complex archaea that bridge the gap between prokaryotes and eukaryotes.</title>
        <authorList>
            <person name="Spang A."/>
            <person name="Saw J.H."/>
            <person name="Jorgensen S.L."/>
            <person name="Zaremba-Niedzwiedzka K."/>
            <person name="Martijn J."/>
            <person name="Lind A.E."/>
            <person name="van Eijk R."/>
            <person name="Schleper C."/>
            <person name="Guy L."/>
            <person name="Ettema T.J."/>
        </authorList>
    </citation>
    <scope>NUCLEOTIDE SEQUENCE</scope>
</reference>
<sequence length="69" mass="8191">MTQPRRKVKPTKRLPLVPFKEAQRLSDERIAQEHGLPLPTKRSPRQPGILTQLRQLRRLRPIKPPVRKR</sequence>
<organism evidence="2">
    <name type="scientific">marine sediment metagenome</name>
    <dbReference type="NCBI Taxonomy" id="412755"/>
    <lineage>
        <taxon>unclassified sequences</taxon>
        <taxon>metagenomes</taxon>
        <taxon>ecological metagenomes</taxon>
    </lineage>
</organism>
<evidence type="ECO:0000313" key="2">
    <source>
        <dbReference type="EMBL" id="KKN21268.1"/>
    </source>
</evidence>